<dbReference type="EMBL" id="FOOG01000002">
    <property type="protein sequence ID" value="SFF58092.1"/>
    <property type="molecule type" value="Genomic_DNA"/>
</dbReference>
<proteinExistence type="predicted"/>
<evidence type="ECO:0000313" key="2">
    <source>
        <dbReference type="Proteomes" id="UP000198897"/>
    </source>
</evidence>
<dbReference type="InterPro" id="IPR029063">
    <property type="entry name" value="SAM-dependent_MTases_sf"/>
</dbReference>
<dbReference type="Gene3D" id="3.40.50.150">
    <property type="entry name" value="Vaccinia Virus protein VP39"/>
    <property type="match status" value="1"/>
</dbReference>
<dbReference type="OrthoDB" id="9787807at2"/>
<dbReference type="Proteomes" id="UP000198897">
    <property type="component" value="Unassembled WGS sequence"/>
</dbReference>
<keyword evidence="2" id="KW-1185">Reference proteome</keyword>
<dbReference type="AlphaFoldDB" id="A0A1I2JTE9"/>
<dbReference type="SUPFAM" id="SSF53335">
    <property type="entry name" value="S-adenosyl-L-methionine-dependent methyltransferases"/>
    <property type="match status" value="1"/>
</dbReference>
<evidence type="ECO:0008006" key="3">
    <source>
        <dbReference type="Google" id="ProtNLM"/>
    </source>
</evidence>
<gene>
    <name evidence="1" type="ORF">SAMN05216353_102152</name>
</gene>
<evidence type="ECO:0000313" key="1">
    <source>
        <dbReference type="EMBL" id="SFF58092.1"/>
    </source>
</evidence>
<name>A0A1I2JTE9_9BACI</name>
<dbReference type="RefSeq" id="WP_089749715.1">
    <property type="nucleotide sequence ID" value="NZ_FOOG01000002.1"/>
</dbReference>
<sequence>MSRAETRTKLDLEKVIFIGRTFEEYMDMFLLAEEDLKGKKVLDCPSGACSFTAVGQSRGINITASDIAYDHSVENLEAKGQEDIQHAIAHMEKARSNYVWDYFEGINQLKEHRKKALFDWTQDMKKNSERYIPVNLPSLSFNDNEFDILLSAHFLFTYADRLDLQFHIDTLKELLRVTKEEVRIFPLVDLKGNRYEYLERIIQYLKDNGYSVNEVRVPYEFQKGANSMLKVSKSH</sequence>
<organism evidence="1 2">
    <name type="scientific">Halobacillus alkaliphilus</name>
    <dbReference type="NCBI Taxonomy" id="396056"/>
    <lineage>
        <taxon>Bacteria</taxon>
        <taxon>Bacillati</taxon>
        <taxon>Bacillota</taxon>
        <taxon>Bacilli</taxon>
        <taxon>Bacillales</taxon>
        <taxon>Bacillaceae</taxon>
        <taxon>Halobacillus</taxon>
    </lineage>
</organism>
<reference evidence="2" key="1">
    <citation type="submission" date="2016-10" db="EMBL/GenBank/DDBJ databases">
        <authorList>
            <person name="Varghese N."/>
            <person name="Submissions S."/>
        </authorList>
    </citation>
    <scope>NUCLEOTIDE SEQUENCE [LARGE SCALE GENOMIC DNA]</scope>
    <source>
        <strain evidence="2">FP5</strain>
    </source>
</reference>
<accession>A0A1I2JTE9</accession>
<protein>
    <recommendedName>
        <fullName evidence="3">Methyltransferase domain-containing protein</fullName>
    </recommendedName>
</protein>